<gene>
    <name evidence="3" type="primary">Mrp</name>
    <name evidence="3" type="ordered locus">PTH_1094</name>
</gene>
<dbReference type="eggNOG" id="COG0489">
    <property type="taxonomic scope" value="Bacteria"/>
</dbReference>
<dbReference type="GO" id="GO:0004713">
    <property type="term" value="F:protein tyrosine kinase activity"/>
    <property type="evidence" value="ECO:0007669"/>
    <property type="project" value="TreeGrafter"/>
</dbReference>
<keyword evidence="2" id="KW-0067">ATP-binding</keyword>
<keyword evidence="4" id="KW-1185">Reference proteome</keyword>
<dbReference type="Gene3D" id="3.40.50.300">
    <property type="entry name" value="P-loop containing nucleotide triphosphate hydrolases"/>
    <property type="match status" value="1"/>
</dbReference>
<dbReference type="InterPro" id="IPR050445">
    <property type="entry name" value="Bact_polysacc_biosynth/exp"/>
</dbReference>
<organism evidence="3 4">
    <name type="scientific">Pelotomaculum thermopropionicum (strain DSM 13744 / JCM 10971 / SI)</name>
    <dbReference type="NCBI Taxonomy" id="370438"/>
    <lineage>
        <taxon>Bacteria</taxon>
        <taxon>Bacillati</taxon>
        <taxon>Bacillota</taxon>
        <taxon>Clostridia</taxon>
        <taxon>Eubacteriales</taxon>
        <taxon>Desulfotomaculaceae</taxon>
        <taxon>Pelotomaculum</taxon>
    </lineage>
</organism>
<dbReference type="InterPro" id="IPR005702">
    <property type="entry name" value="Wzc-like_C"/>
</dbReference>
<dbReference type="GO" id="GO:0005886">
    <property type="term" value="C:plasma membrane"/>
    <property type="evidence" value="ECO:0007669"/>
    <property type="project" value="TreeGrafter"/>
</dbReference>
<evidence type="ECO:0000313" key="3">
    <source>
        <dbReference type="EMBL" id="BAF59275.1"/>
    </source>
</evidence>
<dbReference type="InterPro" id="IPR033756">
    <property type="entry name" value="YlxH/NBP35"/>
</dbReference>
<dbReference type="STRING" id="370438.PTH_1094"/>
<evidence type="ECO:0000313" key="4">
    <source>
        <dbReference type="Proteomes" id="UP000006556"/>
    </source>
</evidence>
<evidence type="ECO:0000256" key="2">
    <source>
        <dbReference type="ARBA" id="ARBA00022840"/>
    </source>
</evidence>
<protein>
    <submittedName>
        <fullName evidence="3">ATPase involved in chromosome partitioning</fullName>
    </submittedName>
</protein>
<keyword evidence="1" id="KW-0547">Nucleotide-binding</keyword>
<dbReference type="HOGENOM" id="CLU_052027_2_1_9"/>
<dbReference type="NCBIfam" id="TIGR01007">
    <property type="entry name" value="eps_fam"/>
    <property type="match status" value="1"/>
</dbReference>
<dbReference type="AlphaFoldDB" id="A5D3B4"/>
<dbReference type="KEGG" id="pth:PTH_1094"/>
<reference evidence="4" key="1">
    <citation type="journal article" date="2008" name="Genome Res.">
        <title>The genome of Pelotomaculum thermopropionicum reveals niche-associated evolution in anaerobic microbiota.</title>
        <authorList>
            <person name="Kosaka T."/>
            <person name="Kato S."/>
            <person name="Shimoyama T."/>
            <person name="Ishii S."/>
            <person name="Abe T."/>
            <person name="Watanabe K."/>
        </authorList>
    </citation>
    <scope>NUCLEOTIDE SEQUENCE [LARGE SCALE GENOMIC DNA]</scope>
    <source>
        <strain evidence="4">DSM 13744 / JCM 10971 / SI</strain>
    </source>
</reference>
<name>A5D3B4_PELTS</name>
<dbReference type="InterPro" id="IPR027417">
    <property type="entry name" value="P-loop_NTPase"/>
</dbReference>
<evidence type="ECO:0000256" key="1">
    <source>
        <dbReference type="ARBA" id="ARBA00022741"/>
    </source>
</evidence>
<dbReference type="SUPFAM" id="SSF52540">
    <property type="entry name" value="P-loop containing nucleoside triphosphate hydrolases"/>
    <property type="match status" value="1"/>
</dbReference>
<dbReference type="EMBL" id="AP009389">
    <property type="protein sequence ID" value="BAF59275.1"/>
    <property type="molecule type" value="Genomic_DNA"/>
</dbReference>
<dbReference type="Proteomes" id="UP000006556">
    <property type="component" value="Chromosome"/>
</dbReference>
<sequence>MNSHELIAYSQPRSFITESFRVLRANLHFFEVGNALKVVMLAAGGFGEGTSFLAANMGIVFAQAGQRVIIVDCDLRKPQQHLIFNIDNQFGLSSVLAGFKEPEEVIKALPVAGLKVLTAGPLPENPAELLGSQKMNRLILNLKEKADVILLDTPPLNVVADAAVLSKWADGVLLVVRARVASCNSVVKGKEFLVNAKANILGVALNGVRAGEISETYNSYFGKGGAVHKARAKKNEKPPGKVK</sequence>
<dbReference type="PANTHER" id="PTHR32309:SF13">
    <property type="entry name" value="FERRIC ENTEROBACTIN TRANSPORT PROTEIN FEPE"/>
    <property type="match status" value="1"/>
</dbReference>
<dbReference type="CDD" id="cd05387">
    <property type="entry name" value="BY-kinase"/>
    <property type="match status" value="1"/>
</dbReference>
<proteinExistence type="predicted"/>
<dbReference type="Pfam" id="PF10609">
    <property type="entry name" value="ParA"/>
    <property type="match status" value="1"/>
</dbReference>
<dbReference type="PANTHER" id="PTHR32309">
    <property type="entry name" value="TYROSINE-PROTEIN KINASE"/>
    <property type="match status" value="1"/>
</dbReference>
<dbReference type="GO" id="GO:0005524">
    <property type="term" value="F:ATP binding"/>
    <property type="evidence" value="ECO:0007669"/>
    <property type="project" value="UniProtKB-KW"/>
</dbReference>
<accession>A5D3B4</accession>